<gene>
    <name evidence="8" type="ORF">PPROV_000981100</name>
</gene>
<evidence type="ECO:0000256" key="2">
    <source>
        <dbReference type="ARBA" id="ARBA00013194"/>
    </source>
</evidence>
<dbReference type="PANTHER" id="PTHR10516">
    <property type="entry name" value="PEPTIDYL-PROLYL CIS-TRANS ISOMERASE"/>
    <property type="match status" value="1"/>
</dbReference>
<dbReference type="GO" id="GO:0005737">
    <property type="term" value="C:cytoplasm"/>
    <property type="evidence" value="ECO:0007669"/>
    <property type="project" value="TreeGrafter"/>
</dbReference>
<protein>
    <recommendedName>
        <fullName evidence="2 5">peptidylprolyl isomerase</fullName>
        <ecNumber evidence="2 5">5.2.1.8</ecNumber>
    </recommendedName>
</protein>
<reference evidence="8" key="1">
    <citation type="submission" date="2020-10" db="EMBL/GenBank/DDBJ databases">
        <title>Unveiling of a novel bifunctional photoreceptor, Dualchrome1, isolated from a cosmopolitan green alga.</title>
        <authorList>
            <person name="Suzuki S."/>
            <person name="Kawachi M."/>
        </authorList>
    </citation>
    <scope>NUCLEOTIDE SEQUENCE</scope>
    <source>
        <strain evidence="8">NIES 2893</strain>
    </source>
</reference>
<proteinExistence type="predicted"/>
<feature type="transmembrane region" description="Helical" evidence="6">
    <location>
        <begin position="125"/>
        <end position="144"/>
    </location>
</feature>
<sequence length="156" mass="16549">MAPRITTLEVSSVSSGNGVTFPKQGQTCTMHYTGRLADGGKEFDSSVKRGPFTFQVGVGQVIRGWDEGVPRMSVGEKATIKIPAAMGYGARGAGGVIPPDADLIFDVELLGVSDGEPVPFAGIDWTSGLFTVALVVCMLGYILFKGEKFWAQDDEL</sequence>
<dbReference type="InterPro" id="IPR046357">
    <property type="entry name" value="PPIase_dom_sf"/>
</dbReference>
<comment type="catalytic activity">
    <reaction evidence="1 5">
        <text>[protein]-peptidylproline (omega=180) = [protein]-peptidylproline (omega=0)</text>
        <dbReference type="Rhea" id="RHEA:16237"/>
        <dbReference type="Rhea" id="RHEA-COMP:10747"/>
        <dbReference type="Rhea" id="RHEA-COMP:10748"/>
        <dbReference type="ChEBI" id="CHEBI:83833"/>
        <dbReference type="ChEBI" id="CHEBI:83834"/>
        <dbReference type="EC" id="5.2.1.8"/>
    </reaction>
</comment>
<evidence type="ECO:0000256" key="5">
    <source>
        <dbReference type="PROSITE-ProRule" id="PRU00277"/>
    </source>
</evidence>
<evidence type="ECO:0000313" key="8">
    <source>
        <dbReference type="EMBL" id="GHP11081.1"/>
    </source>
</evidence>
<feature type="domain" description="PPIase FKBP-type" evidence="7">
    <location>
        <begin position="25"/>
        <end position="113"/>
    </location>
</feature>
<dbReference type="PROSITE" id="PS50059">
    <property type="entry name" value="FKBP_PPIASE"/>
    <property type="match status" value="1"/>
</dbReference>
<dbReference type="SUPFAM" id="SSF54534">
    <property type="entry name" value="FKBP-like"/>
    <property type="match status" value="1"/>
</dbReference>
<keyword evidence="9" id="KW-1185">Reference proteome</keyword>
<dbReference type="Pfam" id="PF00254">
    <property type="entry name" value="FKBP_C"/>
    <property type="match status" value="1"/>
</dbReference>
<accession>A0A830I060</accession>
<evidence type="ECO:0000256" key="3">
    <source>
        <dbReference type="ARBA" id="ARBA00023110"/>
    </source>
</evidence>
<dbReference type="EMBL" id="BNJQ01000032">
    <property type="protein sequence ID" value="GHP11081.1"/>
    <property type="molecule type" value="Genomic_DNA"/>
</dbReference>
<keyword evidence="3 5" id="KW-0697">Rotamase</keyword>
<comment type="caution">
    <text evidence="8">The sequence shown here is derived from an EMBL/GenBank/DDBJ whole genome shotgun (WGS) entry which is preliminary data.</text>
</comment>
<dbReference type="GO" id="GO:0003755">
    <property type="term" value="F:peptidyl-prolyl cis-trans isomerase activity"/>
    <property type="evidence" value="ECO:0007669"/>
    <property type="project" value="UniProtKB-KW"/>
</dbReference>
<dbReference type="FunFam" id="3.10.50.40:FF:000025">
    <property type="entry name" value="Peptidylprolyl isomerase"/>
    <property type="match status" value="1"/>
</dbReference>
<dbReference type="OrthoDB" id="1902587at2759"/>
<dbReference type="PANTHER" id="PTHR10516:SF443">
    <property type="entry name" value="FK506-BINDING PROTEIN 59-RELATED"/>
    <property type="match status" value="1"/>
</dbReference>
<keyword evidence="6" id="KW-0472">Membrane</keyword>
<dbReference type="EC" id="5.2.1.8" evidence="2 5"/>
<evidence type="ECO:0000313" key="9">
    <source>
        <dbReference type="Proteomes" id="UP000660262"/>
    </source>
</evidence>
<keyword evidence="4 5" id="KW-0413">Isomerase</keyword>
<evidence type="ECO:0000259" key="7">
    <source>
        <dbReference type="PROSITE" id="PS50059"/>
    </source>
</evidence>
<name>A0A830I060_9CHLO</name>
<dbReference type="Gene3D" id="3.10.50.40">
    <property type="match status" value="1"/>
</dbReference>
<dbReference type="InterPro" id="IPR001179">
    <property type="entry name" value="PPIase_FKBP_dom"/>
</dbReference>
<dbReference type="AlphaFoldDB" id="A0A830I060"/>
<organism evidence="8 9">
    <name type="scientific">Pycnococcus provasolii</name>
    <dbReference type="NCBI Taxonomy" id="41880"/>
    <lineage>
        <taxon>Eukaryota</taxon>
        <taxon>Viridiplantae</taxon>
        <taxon>Chlorophyta</taxon>
        <taxon>Pseudoscourfieldiophyceae</taxon>
        <taxon>Pseudoscourfieldiales</taxon>
        <taxon>Pycnococcaceae</taxon>
        <taxon>Pycnococcus</taxon>
    </lineage>
</organism>
<dbReference type="InterPro" id="IPR050689">
    <property type="entry name" value="FKBP-type_PPIase"/>
</dbReference>
<evidence type="ECO:0000256" key="1">
    <source>
        <dbReference type="ARBA" id="ARBA00000971"/>
    </source>
</evidence>
<keyword evidence="6" id="KW-0812">Transmembrane</keyword>
<evidence type="ECO:0000256" key="4">
    <source>
        <dbReference type="ARBA" id="ARBA00023235"/>
    </source>
</evidence>
<dbReference type="Proteomes" id="UP000660262">
    <property type="component" value="Unassembled WGS sequence"/>
</dbReference>
<evidence type="ECO:0000256" key="6">
    <source>
        <dbReference type="SAM" id="Phobius"/>
    </source>
</evidence>
<keyword evidence="6" id="KW-1133">Transmembrane helix</keyword>